<sequence length="234" mass="24493">MTPMRPNTFGRLALATLLTTSVLAACSSSPPPPDWQMNAQSAVERAADAWLAGNDRVAQAEITRARSEVARTGQPALAARLELAHCATRVAALVFDACEAYAPLAIDAAAPEQAYARYLQGEAGSADAERLPSAQRPLAQASLAGAGTDLAPALARIDDPLSRLVAAGVLLLRGQASPAVVADAVATASAQGWRRPLMAWLRVQQERARSGGAEDDVQRLQRRIDLVGGPSPTK</sequence>
<protein>
    <recommendedName>
        <fullName evidence="4">Lipoprotein</fullName>
    </recommendedName>
</protein>
<evidence type="ECO:0000313" key="3">
    <source>
        <dbReference type="Proteomes" id="UP001156903"/>
    </source>
</evidence>
<gene>
    <name evidence="2" type="ORF">GCM10007935_16630</name>
</gene>
<dbReference type="PROSITE" id="PS51257">
    <property type="entry name" value="PROKAR_LIPOPROTEIN"/>
    <property type="match status" value="1"/>
</dbReference>
<proteinExistence type="predicted"/>
<evidence type="ECO:0008006" key="4">
    <source>
        <dbReference type="Google" id="ProtNLM"/>
    </source>
</evidence>
<dbReference type="Proteomes" id="UP001156903">
    <property type="component" value="Unassembled WGS sequence"/>
</dbReference>
<accession>A0ABQ6C7P1</accession>
<reference evidence="3" key="1">
    <citation type="journal article" date="2019" name="Int. J. Syst. Evol. Microbiol.">
        <title>The Global Catalogue of Microorganisms (GCM) 10K type strain sequencing project: providing services to taxonomists for standard genome sequencing and annotation.</title>
        <authorList>
            <consortium name="The Broad Institute Genomics Platform"/>
            <consortium name="The Broad Institute Genome Sequencing Center for Infectious Disease"/>
            <person name="Wu L."/>
            <person name="Ma J."/>
        </authorList>
    </citation>
    <scope>NUCLEOTIDE SEQUENCE [LARGE SCALE GENOMIC DNA]</scope>
    <source>
        <strain evidence="3">NBRC 109341</strain>
    </source>
</reference>
<keyword evidence="3" id="KW-1185">Reference proteome</keyword>
<organism evidence="2 3">
    <name type="scientific">Hydrogenophaga electricum</name>
    <dbReference type="NCBI Taxonomy" id="1230953"/>
    <lineage>
        <taxon>Bacteria</taxon>
        <taxon>Pseudomonadati</taxon>
        <taxon>Pseudomonadota</taxon>
        <taxon>Betaproteobacteria</taxon>
        <taxon>Burkholderiales</taxon>
        <taxon>Comamonadaceae</taxon>
        <taxon>Hydrogenophaga</taxon>
    </lineage>
</organism>
<name>A0ABQ6C7P1_9BURK</name>
<feature type="chain" id="PRO_5046145615" description="Lipoprotein" evidence="1">
    <location>
        <begin position="25"/>
        <end position="234"/>
    </location>
</feature>
<keyword evidence="1" id="KW-0732">Signal</keyword>
<evidence type="ECO:0000313" key="2">
    <source>
        <dbReference type="EMBL" id="GLS14232.1"/>
    </source>
</evidence>
<feature type="signal peptide" evidence="1">
    <location>
        <begin position="1"/>
        <end position="24"/>
    </location>
</feature>
<dbReference type="EMBL" id="BSPB01000010">
    <property type="protein sequence ID" value="GLS14232.1"/>
    <property type="molecule type" value="Genomic_DNA"/>
</dbReference>
<evidence type="ECO:0000256" key="1">
    <source>
        <dbReference type="SAM" id="SignalP"/>
    </source>
</evidence>
<dbReference type="RefSeq" id="WP_348533526.1">
    <property type="nucleotide sequence ID" value="NZ_BSPB01000010.1"/>
</dbReference>
<comment type="caution">
    <text evidence="2">The sequence shown here is derived from an EMBL/GenBank/DDBJ whole genome shotgun (WGS) entry which is preliminary data.</text>
</comment>